<comment type="caution">
    <text evidence="2">The sequence shown here is derived from an EMBL/GenBank/DDBJ whole genome shotgun (WGS) entry which is preliminary data.</text>
</comment>
<evidence type="ECO:0000256" key="1">
    <source>
        <dbReference type="SAM" id="Phobius"/>
    </source>
</evidence>
<dbReference type="Proteomes" id="UP000553059">
    <property type="component" value="Unassembled WGS sequence"/>
</dbReference>
<feature type="transmembrane region" description="Helical" evidence="1">
    <location>
        <begin position="12"/>
        <end position="38"/>
    </location>
</feature>
<keyword evidence="1" id="KW-1133">Transmembrane helix</keyword>
<accession>A0A7C6Z464</accession>
<protein>
    <submittedName>
        <fullName evidence="2">Uncharacterized protein</fullName>
    </submittedName>
</protein>
<name>A0A7C6Z464_9FIRM</name>
<dbReference type="EMBL" id="DUTF01000194">
    <property type="protein sequence ID" value="HHY26763.1"/>
    <property type="molecule type" value="Genomic_DNA"/>
</dbReference>
<evidence type="ECO:0000313" key="2">
    <source>
        <dbReference type="EMBL" id="HHY26763.1"/>
    </source>
</evidence>
<keyword evidence="1" id="KW-0472">Membrane</keyword>
<organism evidence="2 3">
    <name type="scientific">Desulfitobacterium dehalogenans</name>
    <dbReference type="NCBI Taxonomy" id="36854"/>
    <lineage>
        <taxon>Bacteria</taxon>
        <taxon>Bacillati</taxon>
        <taxon>Bacillota</taxon>
        <taxon>Clostridia</taxon>
        <taxon>Eubacteriales</taxon>
        <taxon>Desulfitobacteriaceae</taxon>
        <taxon>Desulfitobacterium</taxon>
    </lineage>
</organism>
<gene>
    <name evidence="2" type="ORF">GX523_08470</name>
</gene>
<reference evidence="2 3" key="1">
    <citation type="journal article" date="2020" name="Biotechnol. Biofuels">
        <title>New insights from the biogas microbiome by comprehensive genome-resolved metagenomics of nearly 1600 species originating from multiple anaerobic digesters.</title>
        <authorList>
            <person name="Campanaro S."/>
            <person name="Treu L."/>
            <person name="Rodriguez-R L.M."/>
            <person name="Kovalovszki A."/>
            <person name="Ziels R.M."/>
            <person name="Maus I."/>
            <person name="Zhu X."/>
            <person name="Kougias P.G."/>
            <person name="Basile A."/>
            <person name="Luo G."/>
            <person name="Schluter A."/>
            <person name="Konstantinidis K.T."/>
            <person name="Angelidaki I."/>
        </authorList>
    </citation>
    <scope>NUCLEOTIDE SEQUENCE [LARGE SCALE GENOMIC DNA]</scope>
    <source>
        <strain evidence="2">AS05jafATM_4</strain>
    </source>
</reference>
<keyword evidence="1" id="KW-0812">Transmembrane</keyword>
<sequence length="107" mass="12138">MPWLYRIVWSLAIIFFILAVVVFSIWAVIIGAVVYALYRVYLYFAQKKGISHGKVGQGRRAYYKVYTNYKGPGQSAGQHSPRGFADGEVIDMPVEEVTDSRNAFPKE</sequence>
<dbReference type="AlphaFoldDB" id="A0A7C6Z464"/>
<proteinExistence type="predicted"/>
<evidence type="ECO:0000313" key="3">
    <source>
        <dbReference type="Proteomes" id="UP000553059"/>
    </source>
</evidence>